<proteinExistence type="predicted"/>
<comment type="caution">
    <text evidence="1">The sequence shown here is derived from an EMBL/GenBank/DDBJ whole genome shotgun (WGS) entry which is preliminary data.</text>
</comment>
<gene>
    <name evidence="1" type="ORF">FEM48_ZijujUnG0091000</name>
</gene>
<dbReference type="Proteomes" id="UP000813462">
    <property type="component" value="Unassembled WGS sequence"/>
</dbReference>
<protein>
    <submittedName>
        <fullName evidence="1">Uncharacterized protein</fullName>
    </submittedName>
</protein>
<sequence>MTVWTLCLRGAAGAVWFTHQHQSSTAKLQQQVSIEENSTVYCVEPLKKFSSAWSSTKNWFVRIQDADSGKVHLTDPLSRITIKKLEMAKVDDWRELSHYEDIAFHNGRFYAMDFLGLTIAVDPHL</sequence>
<reference evidence="1" key="1">
    <citation type="journal article" date="2021" name="Front. Plant Sci.">
        <title>Chromosome-Scale Genome Assembly for Chinese Sour Jujube and Insights Into Its Genome Evolution and Domestication Signature.</title>
        <authorList>
            <person name="Shen L.-Y."/>
            <person name="Luo H."/>
            <person name="Wang X.-L."/>
            <person name="Wang X.-M."/>
            <person name="Qiu X.-J."/>
            <person name="Liu H."/>
            <person name="Zhou S.-S."/>
            <person name="Jia K.-H."/>
            <person name="Nie S."/>
            <person name="Bao Y.-T."/>
            <person name="Zhang R.-G."/>
            <person name="Yun Q.-Z."/>
            <person name="Chai Y.-H."/>
            <person name="Lu J.-Y."/>
            <person name="Li Y."/>
            <person name="Zhao S.-W."/>
            <person name="Mao J.-F."/>
            <person name="Jia S.-G."/>
            <person name="Mao Y.-M."/>
        </authorList>
    </citation>
    <scope>NUCLEOTIDE SEQUENCE</scope>
    <source>
        <strain evidence="1">AT0</strain>
        <tissue evidence="1">Leaf</tissue>
    </source>
</reference>
<accession>A0A978U8I1</accession>
<dbReference type="EMBL" id="JAEACU010000366">
    <property type="protein sequence ID" value="KAH7510763.1"/>
    <property type="molecule type" value="Genomic_DNA"/>
</dbReference>
<evidence type="ECO:0000313" key="2">
    <source>
        <dbReference type="Proteomes" id="UP000813462"/>
    </source>
</evidence>
<dbReference type="AlphaFoldDB" id="A0A978U8I1"/>
<organism evidence="1 2">
    <name type="scientific">Ziziphus jujuba var. spinosa</name>
    <dbReference type="NCBI Taxonomy" id="714518"/>
    <lineage>
        <taxon>Eukaryota</taxon>
        <taxon>Viridiplantae</taxon>
        <taxon>Streptophyta</taxon>
        <taxon>Embryophyta</taxon>
        <taxon>Tracheophyta</taxon>
        <taxon>Spermatophyta</taxon>
        <taxon>Magnoliopsida</taxon>
        <taxon>eudicotyledons</taxon>
        <taxon>Gunneridae</taxon>
        <taxon>Pentapetalae</taxon>
        <taxon>rosids</taxon>
        <taxon>fabids</taxon>
        <taxon>Rosales</taxon>
        <taxon>Rhamnaceae</taxon>
        <taxon>Paliureae</taxon>
        <taxon>Ziziphus</taxon>
    </lineage>
</organism>
<name>A0A978U8I1_ZIZJJ</name>
<evidence type="ECO:0000313" key="1">
    <source>
        <dbReference type="EMBL" id="KAH7510763.1"/>
    </source>
</evidence>